<keyword evidence="2" id="KW-1185">Reference proteome</keyword>
<accession>A0ABS3H0H9</accession>
<evidence type="ECO:0000313" key="2">
    <source>
        <dbReference type="Proteomes" id="UP000664632"/>
    </source>
</evidence>
<name>A0ABS3H0H9_9ENTE</name>
<comment type="caution">
    <text evidence="1">The sequence shown here is derived from an EMBL/GenBank/DDBJ whole genome shotgun (WGS) entry which is preliminary data.</text>
</comment>
<organism evidence="1 2">
    <name type="scientific">Candidatus Enterococcus ikei</name>
    <dbReference type="NCBI Taxonomy" id="2815326"/>
    <lineage>
        <taxon>Bacteria</taxon>
        <taxon>Bacillati</taxon>
        <taxon>Bacillota</taxon>
        <taxon>Bacilli</taxon>
        <taxon>Lactobacillales</taxon>
        <taxon>Enterococcaceae</taxon>
        <taxon>Enterococcus</taxon>
    </lineage>
</organism>
<reference evidence="1 2" key="1">
    <citation type="submission" date="2021-03" db="EMBL/GenBank/DDBJ databases">
        <title>Enterococcal diversity collection.</title>
        <authorList>
            <person name="Gilmore M.S."/>
            <person name="Schwartzman J."/>
            <person name="Van Tyne D."/>
            <person name="Martin M."/>
            <person name="Earl A.M."/>
            <person name="Manson A.L."/>
            <person name="Straub T."/>
            <person name="Salamzade R."/>
            <person name="Saavedra J."/>
            <person name="Lebreton F."/>
            <person name="Prichula J."/>
            <person name="Schaufler K."/>
            <person name="Gaca A."/>
            <person name="Sgardioli B."/>
            <person name="Wagenaar J."/>
            <person name="Strong T."/>
        </authorList>
    </citation>
    <scope>NUCLEOTIDE SEQUENCE [LARGE SCALE GENOMIC DNA]</scope>
    <source>
        <strain evidence="1 2">DIV0869a</strain>
    </source>
</reference>
<evidence type="ECO:0000313" key="1">
    <source>
        <dbReference type="EMBL" id="MBO0440669.1"/>
    </source>
</evidence>
<protein>
    <submittedName>
        <fullName evidence="1">Uncharacterized protein</fullName>
    </submittedName>
</protein>
<sequence length="92" mass="10501">MRGNAPTLVVNGSFAFNSGDKYYALHNVNYTYTYVRQPKGNVKCTGVVKDVYDFAWSKYNSITTAIANNYAVTMQRLGLIKPYNIEIRYNWG</sequence>
<proteinExistence type="predicted"/>
<dbReference type="EMBL" id="JAFLWD010000022">
    <property type="protein sequence ID" value="MBO0440669.1"/>
    <property type="molecule type" value="Genomic_DNA"/>
</dbReference>
<dbReference type="Proteomes" id="UP000664632">
    <property type="component" value="Unassembled WGS sequence"/>
</dbReference>
<gene>
    <name evidence="1" type="ORF">JZO69_09865</name>
</gene>